<dbReference type="RefSeq" id="WP_105744490.1">
    <property type="nucleotide sequence ID" value="NZ_PVBR01000022.1"/>
</dbReference>
<keyword evidence="2" id="KW-1185">Reference proteome</keyword>
<accession>A0A2S9IL67</accession>
<evidence type="ECO:0000313" key="2">
    <source>
        <dbReference type="Proteomes" id="UP000239434"/>
    </source>
</evidence>
<dbReference type="Proteomes" id="UP000239434">
    <property type="component" value="Unassembled WGS sequence"/>
</dbReference>
<reference evidence="1 2" key="1">
    <citation type="submission" date="2018-02" db="EMBL/GenBank/DDBJ databases">
        <title>The draft genome of Phyllobacterium sp. 1N-3.</title>
        <authorList>
            <person name="Liu L."/>
            <person name="Li L."/>
            <person name="Zhang X."/>
            <person name="Wang T."/>
            <person name="Liang L."/>
        </authorList>
    </citation>
    <scope>NUCLEOTIDE SEQUENCE [LARGE SCALE GENOMIC DNA]</scope>
    <source>
        <strain evidence="1 2">1N-3</strain>
    </source>
</reference>
<comment type="caution">
    <text evidence="1">The sequence shown here is derived from an EMBL/GenBank/DDBJ whole genome shotgun (WGS) entry which is preliminary data.</text>
</comment>
<dbReference type="AlphaFoldDB" id="A0A2S9IL67"/>
<evidence type="ECO:0000313" key="1">
    <source>
        <dbReference type="EMBL" id="PRD41248.1"/>
    </source>
</evidence>
<organism evidence="1 2">
    <name type="scientific">Phyllobacterium phragmitis</name>
    <dbReference type="NCBI Taxonomy" id="2670329"/>
    <lineage>
        <taxon>Bacteria</taxon>
        <taxon>Pseudomonadati</taxon>
        <taxon>Pseudomonadota</taxon>
        <taxon>Alphaproteobacteria</taxon>
        <taxon>Hyphomicrobiales</taxon>
        <taxon>Phyllobacteriaceae</taxon>
        <taxon>Phyllobacterium</taxon>
    </lineage>
</organism>
<protein>
    <submittedName>
        <fullName evidence="1">Uncharacterized protein</fullName>
    </submittedName>
</protein>
<proteinExistence type="predicted"/>
<sequence length="86" mass="9399">MPSSIYEFRISVTLDVTFTARLFVAPLHTHPAVEPSSIPPVEPSAEAFLHLPHQVTGEVAKIVELGGIFRRGDEPELIPVLTPTLD</sequence>
<dbReference type="EMBL" id="PVBR01000022">
    <property type="protein sequence ID" value="PRD41248.1"/>
    <property type="molecule type" value="Genomic_DNA"/>
</dbReference>
<gene>
    <name evidence="1" type="ORF">C5748_22340</name>
</gene>
<name>A0A2S9IL67_9HYPH</name>